<dbReference type="Gene3D" id="6.10.140.1340">
    <property type="match status" value="1"/>
</dbReference>
<evidence type="ECO:0000313" key="3">
    <source>
        <dbReference type="EMBL" id="WAA11020.1"/>
    </source>
</evidence>
<name>A0A9E8LWL6_9BACI</name>
<evidence type="ECO:0000256" key="1">
    <source>
        <dbReference type="SAM" id="Phobius"/>
    </source>
</evidence>
<dbReference type="KEGG" id="faf:OE104_06855"/>
<proteinExistence type="predicted"/>
<dbReference type="EMBL" id="CP106878">
    <property type="protein sequence ID" value="WAA11020.1"/>
    <property type="molecule type" value="Genomic_DNA"/>
</dbReference>
<dbReference type="Proteomes" id="UP001164718">
    <property type="component" value="Chromosome"/>
</dbReference>
<sequence length="66" mass="7433">MKANVGTVDRMIRIIIGLVLLSLLYFIEGNWKWIGFIGIVPIVTAFVKFCPLYTLFGISTCPVKNK</sequence>
<reference evidence="3" key="1">
    <citation type="submission" date="2022-09" db="EMBL/GenBank/DDBJ databases">
        <title>Complete Genomes of Fervidibacillus albus and Fervidibacillus halotolerans isolated from tidal flat sediments.</title>
        <authorList>
            <person name="Kwon K.K."/>
            <person name="Yang S.-H."/>
            <person name="Park M.J."/>
            <person name="Oh H.-M."/>
        </authorList>
    </citation>
    <scope>NUCLEOTIDE SEQUENCE</scope>
    <source>
        <strain evidence="3">MEBiC13591</strain>
    </source>
</reference>
<protein>
    <submittedName>
        <fullName evidence="3">DUF2892 domain-containing protein</fullName>
    </submittedName>
</protein>
<organism evidence="3 4">
    <name type="scientific">Fervidibacillus albus</name>
    <dbReference type="NCBI Taxonomy" id="2980026"/>
    <lineage>
        <taxon>Bacteria</taxon>
        <taxon>Bacillati</taxon>
        <taxon>Bacillota</taxon>
        <taxon>Bacilli</taxon>
        <taxon>Bacillales</taxon>
        <taxon>Bacillaceae</taxon>
        <taxon>Fervidibacillus</taxon>
    </lineage>
</organism>
<feature type="transmembrane region" description="Helical" evidence="1">
    <location>
        <begin position="33"/>
        <end position="56"/>
    </location>
</feature>
<keyword evidence="1" id="KW-0812">Transmembrane</keyword>
<evidence type="ECO:0000313" key="4">
    <source>
        <dbReference type="Proteomes" id="UP001164718"/>
    </source>
</evidence>
<feature type="transmembrane region" description="Helical" evidence="1">
    <location>
        <begin position="12"/>
        <end position="27"/>
    </location>
</feature>
<feature type="domain" description="Inner membrane protein YgaP-like transmembrane" evidence="2">
    <location>
        <begin position="1"/>
        <end position="63"/>
    </location>
</feature>
<keyword evidence="4" id="KW-1185">Reference proteome</keyword>
<dbReference type="AlphaFoldDB" id="A0A9E8LWL6"/>
<dbReference type="Pfam" id="PF11127">
    <property type="entry name" value="YgaP-like_TM"/>
    <property type="match status" value="1"/>
</dbReference>
<accession>A0A9E8LWL6</accession>
<evidence type="ECO:0000259" key="2">
    <source>
        <dbReference type="Pfam" id="PF11127"/>
    </source>
</evidence>
<dbReference type="InterPro" id="IPR021309">
    <property type="entry name" value="YgaP-like_TM"/>
</dbReference>
<gene>
    <name evidence="3" type="ORF">OE104_06855</name>
</gene>
<dbReference type="RefSeq" id="WP_275418836.1">
    <property type="nucleotide sequence ID" value="NZ_CP106878.1"/>
</dbReference>
<keyword evidence="1" id="KW-0472">Membrane</keyword>
<keyword evidence="1" id="KW-1133">Transmembrane helix</keyword>